<dbReference type="PANTHER" id="PTHR47936">
    <property type="entry name" value="PPR_LONG DOMAIN-CONTAINING PROTEIN"/>
    <property type="match status" value="1"/>
</dbReference>
<comment type="caution">
    <text evidence="4">The sequence shown here is derived from an EMBL/GenBank/DDBJ whole genome shotgun (WGS) entry which is preliminary data.</text>
</comment>
<dbReference type="GO" id="GO:0010019">
    <property type="term" value="P:chloroplast-nucleus signaling pathway"/>
    <property type="evidence" value="ECO:0007669"/>
    <property type="project" value="TreeGrafter"/>
</dbReference>
<evidence type="ECO:0000256" key="3">
    <source>
        <dbReference type="PROSITE-ProRule" id="PRU00708"/>
    </source>
</evidence>
<proteinExistence type="inferred from homology"/>
<gene>
    <name evidence="4" type="ORF">LIER_01446</name>
</gene>
<evidence type="ECO:0000256" key="2">
    <source>
        <dbReference type="ARBA" id="ARBA00022737"/>
    </source>
</evidence>
<sequence length="731" mass="82360">MAIKLQSLKSSRKMYTWVTFTSYFSSFSVANIIQETPETYQIFKDSIFISDFESKIQFLKNKLHPERLNQVLDSTPDVNSSLELFKWASLQKKFKHNADTYYRIILKLGMSGNIDVMEGYCNEMVKEKCTGFGEALIGSLNCFVESCRVDAAFRVLSCVNSTSFKPNIGVLNGLMGAVVEEKRDFKDVLFVYKEMIKAGIVPNVDAVNCILKSLFQAGRDDTALDHYRRMYKKGCDPNSMTFEIVVNGLIDCDRVDESLVVLDEMIKAGCPQGLKFYTRIIPLFCGMNKLEVVMRLVRAMRASQISPDSLTYEVMIRSLCKNDQLCDAINLLDGMLDDDLMPDDDVLMDIVNGFLSLNQLYEAKQFLDDREIIKTCTHNALIGRFCIVGKFHVAKDMFNELLSRNVTDCMTWSILIRYVCENANMKKGMELLCRMIVSSFAPDSSTFSALILGKCKLGEIKDALMFYHQVVAHAWVIDSVSYAEFVTSLCQNKKFQEAADLFNYMSTKECPLQSSSFDTLVKGICETKNVDSAVKLFSLALCSEARWSSVSCKSILRGLGNIGHSKGVLIMLSRLVVDGCSLDGEIYGICLRAMVELCHVRDCALIFNMMLNEHILPDSKTLSKLFSLFSELHQLHTIFSPVDKHIFNCEIVDSATYNMLITGLWKEGYTSTASRLLDKMLEEGWVPDASTHALLMGYHQNEDPNFLQSSSRGTIVPDQVSSILMEGLGDE</sequence>
<reference evidence="4 5" key="1">
    <citation type="submission" date="2024-01" db="EMBL/GenBank/DDBJ databases">
        <title>The complete chloroplast genome sequence of Lithospermum erythrorhizon: insights into the phylogenetic relationship among Boraginaceae species and the maternal lineages of purple gromwells.</title>
        <authorList>
            <person name="Okada T."/>
            <person name="Watanabe K."/>
        </authorList>
    </citation>
    <scope>NUCLEOTIDE SEQUENCE [LARGE SCALE GENOMIC DNA]</scope>
</reference>
<name>A0AAV3NM01_LITER</name>
<dbReference type="Proteomes" id="UP001454036">
    <property type="component" value="Unassembled WGS sequence"/>
</dbReference>
<dbReference type="PANTHER" id="PTHR47936:SF3">
    <property type="entry name" value="PENTACOTRIPEPTIDE-REPEAT REGION OF PRORP DOMAIN-CONTAINING PROTEIN"/>
    <property type="match status" value="1"/>
</dbReference>
<feature type="repeat" description="PPR" evidence="3">
    <location>
        <begin position="308"/>
        <end position="342"/>
    </location>
</feature>
<keyword evidence="2" id="KW-0677">Repeat</keyword>
<accession>A0AAV3NM01</accession>
<feature type="repeat" description="PPR" evidence="3">
    <location>
        <begin position="238"/>
        <end position="272"/>
    </location>
</feature>
<dbReference type="AlphaFoldDB" id="A0AAV3NM01"/>
<dbReference type="Pfam" id="PF13041">
    <property type="entry name" value="PPR_2"/>
    <property type="match status" value="4"/>
</dbReference>
<dbReference type="PROSITE" id="PS51375">
    <property type="entry name" value="PPR"/>
    <property type="match status" value="6"/>
</dbReference>
<feature type="repeat" description="PPR" evidence="3">
    <location>
        <begin position="408"/>
        <end position="442"/>
    </location>
</feature>
<evidence type="ECO:0000313" key="5">
    <source>
        <dbReference type="Proteomes" id="UP001454036"/>
    </source>
</evidence>
<dbReference type="NCBIfam" id="TIGR00756">
    <property type="entry name" value="PPR"/>
    <property type="match status" value="6"/>
</dbReference>
<dbReference type="Gene3D" id="1.25.40.10">
    <property type="entry name" value="Tetratricopeptide repeat domain"/>
    <property type="match status" value="5"/>
</dbReference>
<evidence type="ECO:0000313" key="4">
    <source>
        <dbReference type="EMBL" id="GAA0140018.1"/>
    </source>
</evidence>
<dbReference type="InterPro" id="IPR011990">
    <property type="entry name" value="TPR-like_helical_dom_sf"/>
</dbReference>
<comment type="similarity">
    <text evidence="1">Belongs to the PPR family. P subfamily.</text>
</comment>
<dbReference type="InterPro" id="IPR002885">
    <property type="entry name" value="PPR_rpt"/>
</dbReference>
<feature type="repeat" description="PPR" evidence="3">
    <location>
        <begin position="203"/>
        <end position="237"/>
    </location>
</feature>
<organism evidence="4 5">
    <name type="scientific">Lithospermum erythrorhizon</name>
    <name type="common">Purple gromwell</name>
    <name type="synonym">Lithospermum officinale var. erythrorhizon</name>
    <dbReference type="NCBI Taxonomy" id="34254"/>
    <lineage>
        <taxon>Eukaryota</taxon>
        <taxon>Viridiplantae</taxon>
        <taxon>Streptophyta</taxon>
        <taxon>Embryophyta</taxon>
        <taxon>Tracheophyta</taxon>
        <taxon>Spermatophyta</taxon>
        <taxon>Magnoliopsida</taxon>
        <taxon>eudicotyledons</taxon>
        <taxon>Gunneridae</taxon>
        <taxon>Pentapetalae</taxon>
        <taxon>asterids</taxon>
        <taxon>lamiids</taxon>
        <taxon>Boraginales</taxon>
        <taxon>Boraginaceae</taxon>
        <taxon>Boraginoideae</taxon>
        <taxon>Lithospermeae</taxon>
        <taxon>Lithospermum</taxon>
    </lineage>
</organism>
<evidence type="ECO:0008006" key="6">
    <source>
        <dbReference type="Google" id="ProtNLM"/>
    </source>
</evidence>
<protein>
    <recommendedName>
        <fullName evidence="6">Pentatricopeptide repeat-containing protein</fullName>
    </recommendedName>
</protein>
<dbReference type="EMBL" id="BAABME010000140">
    <property type="protein sequence ID" value="GAA0140018.1"/>
    <property type="molecule type" value="Genomic_DNA"/>
</dbReference>
<dbReference type="Pfam" id="PF01535">
    <property type="entry name" value="PPR"/>
    <property type="match status" value="2"/>
</dbReference>
<evidence type="ECO:0000256" key="1">
    <source>
        <dbReference type="ARBA" id="ARBA00007626"/>
    </source>
</evidence>
<dbReference type="GO" id="GO:0009507">
    <property type="term" value="C:chloroplast"/>
    <property type="evidence" value="ECO:0007669"/>
    <property type="project" value="TreeGrafter"/>
</dbReference>
<feature type="repeat" description="PPR" evidence="3">
    <location>
        <begin position="653"/>
        <end position="687"/>
    </location>
</feature>
<dbReference type="GO" id="GO:0031930">
    <property type="term" value="P:mitochondria-nucleus signaling pathway"/>
    <property type="evidence" value="ECO:0007669"/>
    <property type="project" value="TreeGrafter"/>
</dbReference>
<feature type="repeat" description="PPR" evidence="3">
    <location>
        <begin position="478"/>
        <end position="512"/>
    </location>
</feature>
<keyword evidence="5" id="KW-1185">Reference proteome</keyword>